<evidence type="ECO:0000259" key="8">
    <source>
        <dbReference type="Pfam" id="PF20684"/>
    </source>
</evidence>
<keyword evidence="4 7" id="KW-0472">Membrane</keyword>
<feature type="transmembrane region" description="Helical" evidence="7">
    <location>
        <begin position="27"/>
        <end position="52"/>
    </location>
</feature>
<evidence type="ECO:0000256" key="5">
    <source>
        <dbReference type="ARBA" id="ARBA00038359"/>
    </source>
</evidence>
<gene>
    <name evidence="9" type="ORF">DBV05_g1607</name>
</gene>
<dbReference type="GO" id="GO:0016020">
    <property type="term" value="C:membrane"/>
    <property type="evidence" value="ECO:0007669"/>
    <property type="project" value="UniProtKB-SubCell"/>
</dbReference>
<evidence type="ECO:0000313" key="10">
    <source>
        <dbReference type="Proteomes" id="UP000325902"/>
    </source>
</evidence>
<feature type="compositionally biased region" description="Basic and acidic residues" evidence="6">
    <location>
        <begin position="403"/>
        <end position="417"/>
    </location>
</feature>
<proteinExistence type="inferred from homology"/>
<feature type="region of interest" description="Disordered" evidence="6">
    <location>
        <begin position="344"/>
        <end position="374"/>
    </location>
</feature>
<dbReference type="OrthoDB" id="3897607at2759"/>
<accession>A0A5N5DPE8</accession>
<keyword evidence="2 7" id="KW-0812">Transmembrane</keyword>
<evidence type="ECO:0000256" key="4">
    <source>
        <dbReference type="ARBA" id="ARBA00023136"/>
    </source>
</evidence>
<feature type="compositionally biased region" description="Low complexity" evidence="6">
    <location>
        <begin position="364"/>
        <end position="374"/>
    </location>
</feature>
<feature type="transmembrane region" description="Helical" evidence="7">
    <location>
        <begin position="72"/>
        <end position="93"/>
    </location>
</feature>
<keyword evidence="10" id="KW-1185">Reference proteome</keyword>
<dbReference type="InterPro" id="IPR052337">
    <property type="entry name" value="SAT4-like"/>
</dbReference>
<keyword evidence="3 7" id="KW-1133">Transmembrane helix</keyword>
<organism evidence="9 10">
    <name type="scientific">Lasiodiplodia theobromae</name>
    <dbReference type="NCBI Taxonomy" id="45133"/>
    <lineage>
        <taxon>Eukaryota</taxon>
        <taxon>Fungi</taxon>
        <taxon>Dikarya</taxon>
        <taxon>Ascomycota</taxon>
        <taxon>Pezizomycotina</taxon>
        <taxon>Dothideomycetes</taxon>
        <taxon>Dothideomycetes incertae sedis</taxon>
        <taxon>Botryosphaeriales</taxon>
        <taxon>Botryosphaeriaceae</taxon>
        <taxon>Lasiodiplodia</taxon>
    </lineage>
</organism>
<feature type="region of interest" description="Disordered" evidence="6">
    <location>
        <begin position="395"/>
        <end position="417"/>
    </location>
</feature>
<evidence type="ECO:0000256" key="3">
    <source>
        <dbReference type="ARBA" id="ARBA00022989"/>
    </source>
</evidence>
<dbReference type="Pfam" id="PF20684">
    <property type="entry name" value="Fung_rhodopsin"/>
    <property type="match status" value="1"/>
</dbReference>
<feature type="transmembrane region" description="Helical" evidence="7">
    <location>
        <begin position="105"/>
        <end position="126"/>
    </location>
</feature>
<evidence type="ECO:0000256" key="7">
    <source>
        <dbReference type="SAM" id="Phobius"/>
    </source>
</evidence>
<dbReference type="EMBL" id="VCHE01000006">
    <property type="protein sequence ID" value="KAB2579809.1"/>
    <property type="molecule type" value="Genomic_DNA"/>
</dbReference>
<comment type="similarity">
    <text evidence="5">Belongs to the SAT4 family.</text>
</comment>
<evidence type="ECO:0000256" key="1">
    <source>
        <dbReference type="ARBA" id="ARBA00004141"/>
    </source>
</evidence>
<dbReference type="AlphaFoldDB" id="A0A5N5DPE8"/>
<reference evidence="9 10" key="1">
    <citation type="journal article" date="2019" name="Sci. Rep.">
        <title>A multi-omics analysis of the grapevine pathogen Lasiodiplodia theobromae reveals that temperature affects the expression of virulence- and pathogenicity-related genes.</title>
        <authorList>
            <person name="Felix C."/>
            <person name="Meneses R."/>
            <person name="Goncalves M.F.M."/>
            <person name="Tilleman L."/>
            <person name="Duarte A.S."/>
            <person name="Jorrin-Novo J.V."/>
            <person name="Van de Peer Y."/>
            <person name="Deforce D."/>
            <person name="Van Nieuwerburgh F."/>
            <person name="Esteves A.C."/>
            <person name="Alves A."/>
        </authorList>
    </citation>
    <scope>NUCLEOTIDE SEQUENCE [LARGE SCALE GENOMIC DNA]</scope>
    <source>
        <strain evidence="9 10">LA-SOL3</strain>
    </source>
</reference>
<dbReference type="Proteomes" id="UP000325902">
    <property type="component" value="Unassembled WGS sequence"/>
</dbReference>
<feature type="domain" description="Rhodopsin" evidence="8">
    <location>
        <begin position="10"/>
        <end position="273"/>
    </location>
</feature>
<comment type="caution">
    <text evidence="9">The sequence shown here is derived from an EMBL/GenBank/DDBJ whole genome shotgun (WGS) entry which is preliminary data.</text>
</comment>
<evidence type="ECO:0000256" key="2">
    <source>
        <dbReference type="ARBA" id="ARBA00022692"/>
    </source>
</evidence>
<evidence type="ECO:0000256" key="6">
    <source>
        <dbReference type="SAM" id="MobiDB-lite"/>
    </source>
</evidence>
<dbReference type="PANTHER" id="PTHR33048:SF162">
    <property type="entry name" value="SATRATOXIN BIOSYNTHESIS SC1 CLUSTER PROTEIN 4"/>
    <property type="match status" value="1"/>
</dbReference>
<feature type="transmembrane region" description="Helical" evidence="7">
    <location>
        <begin position="149"/>
        <end position="171"/>
    </location>
</feature>
<feature type="transmembrane region" description="Helical" evidence="7">
    <location>
        <begin position="183"/>
        <end position="205"/>
    </location>
</feature>
<dbReference type="PANTHER" id="PTHR33048">
    <property type="entry name" value="PTH11-LIKE INTEGRAL MEMBRANE PROTEIN (AFU_ORTHOLOGUE AFUA_5G11245)"/>
    <property type="match status" value="1"/>
</dbReference>
<dbReference type="InterPro" id="IPR049326">
    <property type="entry name" value="Rhodopsin_dom_fungi"/>
</dbReference>
<name>A0A5N5DPE8_9PEZI</name>
<comment type="subcellular location">
    <subcellularLocation>
        <location evidence="1">Membrane</location>
        <topology evidence="1">Multi-pass membrane protein</topology>
    </subcellularLocation>
</comment>
<evidence type="ECO:0000313" key="9">
    <source>
        <dbReference type="EMBL" id="KAB2579809.1"/>
    </source>
</evidence>
<protein>
    <recommendedName>
        <fullName evidence="8">Rhodopsin domain-containing protein</fullName>
    </recommendedName>
</protein>
<sequence>MALAILLVIVRLTIRYTATRQLRTEDIMVGVALLMDIGATVSLALAVQLGGLGKHRAGLTEKQNDARTKANYAQHLLYIAVIATAKISMTVFFRRLAVKKIHHRVIWALAIIIALWAISSEFIVAFQCPMPHPWDPTAYPAGSCLPEKIWLYVTVVDCLTEAMIMALPFWIIYNVRIPRRKKWLIQTLFAFRIVVIAASITRYVASQARATSSTTTSVSRHQHRTAVTTTKAATAAAPFDTSYDQTGYWLWTDLHSTIAIIAACIPALKPFLEWSAGRIAGNISSASASLPASYGFQRSARAGGYVCSCSSDKKKKKKAYPLRAMMSSGGRDGGDDDDIERAAAVADGGSSRRPTVVDVRESSTESIAETEASEAGIIDGRTKKKTEWEVMGYYGNSSMAPRESADDARRERGVSAL</sequence>